<dbReference type="OrthoDB" id="9791276at2"/>
<dbReference type="InParanoid" id="A0LLH9"/>
<dbReference type="EMBL" id="CP000478">
    <property type="protein sequence ID" value="ABK18281.1"/>
    <property type="molecule type" value="Genomic_DNA"/>
</dbReference>
<dbReference type="Pfam" id="PF00857">
    <property type="entry name" value="Isochorismatase"/>
    <property type="match status" value="1"/>
</dbReference>
<evidence type="ECO:0000256" key="1">
    <source>
        <dbReference type="ARBA" id="ARBA00022801"/>
    </source>
</evidence>
<dbReference type="InterPro" id="IPR050272">
    <property type="entry name" value="Isochorismatase-like_hydrls"/>
</dbReference>
<dbReference type="InterPro" id="IPR000868">
    <property type="entry name" value="Isochorismatase-like_dom"/>
</dbReference>
<dbReference type="HOGENOM" id="CLU_068979_8_4_7"/>
<dbReference type="PANTHER" id="PTHR43540">
    <property type="entry name" value="PEROXYUREIDOACRYLATE/UREIDOACRYLATE AMIDOHYDROLASE-RELATED"/>
    <property type="match status" value="1"/>
</dbReference>
<dbReference type="Proteomes" id="UP000001784">
    <property type="component" value="Chromosome"/>
</dbReference>
<dbReference type="InterPro" id="IPR036380">
    <property type="entry name" value="Isochorismatase-like_sf"/>
</dbReference>
<proteinExistence type="predicted"/>
<protein>
    <submittedName>
        <fullName evidence="3">Isochorismatase hydrolase</fullName>
    </submittedName>
</protein>
<evidence type="ECO:0000313" key="3">
    <source>
        <dbReference type="EMBL" id="ABK18281.1"/>
    </source>
</evidence>
<dbReference type="CDD" id="cd00431">
    <property type="entry name" value="cysteine_hydrolases"/>
    <property type="match status" value="1"/>
</dbReference>
<dbReference type="Gene3D" id="3.40.50.850">
    <property type="entry name" value="Isochorismatase-like"/>
    <property type="match status" value="1"/>
</dbReference>
<keyword evidence="1 3" id="KW-0378">Hydrolase</keyword>
<dbReference type="RefSeq" id="WP_011699448.1">
    <property type="nucleotide sequence ID" value="NC_008554.1"/>
</dbReference>
<dbReference type="PANTHER" id="PTHR43540:SF6">
    <property type="entry name" value="ISOCHORISMATASE-LIKE DOMAIN-CONTAINING PROTEIN"/>
    <property type="match status" value="1"/>
</dbReference>
<evidence type="ECO:0000259" key="2">
    <source>
        <dbReference type="Pfam" id="PF00857"/>
    </source>
</evidence>
<name>A0LLH9_SYNFM</name>
<dbReference type="eggNOG" id="COG1335">
    <property type="taxonomic scope" value="Bacteria"/>
</dbReference>
<dbReference type="GO" id="GO:0016787">
    <property type="term" value="F:hydrolase activity"/>
    <property type="evidence" value="ECO:0007669"/>
    <property type="project" value="UniProtKB-KW"/>
</dbReference>
<dbReference type="STRING" id="335543.Sfum_2603"/>
<keyword evidence="4" id="KW-1185">Reference proteome</keyword>
<dbReference type="SUPFAM" id="SSF52499">
    <property type="entry name" value="Isochorismatase-like hydrolases"/>
    <property type="match status" value="1"/>
</dbReference>
<dbReference type="KEGG" id="sfu:Sfum_2603"/>
<sequence>MRRALLVIDMLNDFMDPAGALYCGDEARRIIPVVKALITRFVAENQPVIYLRDAHAEDDREFKLFARHAVKDSWGSRIIPELQPTAEALVVDKARFSGFYGNRLAEILEAARTEEVWISGVCTSICVMDTAGDSRNRDYAVVIPVDAVADFDPQAHEMALKRMLRVYGAKLATARELLGGEAPSAPSSTKGYT</sequence>
<accession>A0LLH9</accession>
<evidence type="ECO:0000313" key="4">
    <source>
        <dbReference type="Proteomes" id="UP000001784"/>
    </source>
</evidence>
<feature type="domain" description="Isochorismatase-like" evidence="2">
    <location>
        <begin position="4"/>
        <end position="174"/>
    </location>
</feature>
<dbReference type="AlphaFoldDB" id="A0LLH9"/>
<reference evidence="3 4" key="1">
    <citation type="submission" date="2006-10" db="EMBL/GenBank/DDBJ databases">
        <title>Complete sequence of Syntrophobacter fumaroxidans MPOB.</title>
        <authorList>
            <consortium name="US DOE Joint Genome Institute"/>
            <person name="Copeland A."/>
            <person name="Lucas S."/>
            <person name="Lapidus A."/>
            <person name="Barry K."/>
            <person name="Detter J.C."/>
            <person name="Glavina del Rio T."/>
            <person name="Hammon N."/>
            <person name="Israni S."/>
            <person name="Pitluck S."/>
            <person name="Goltsman E.G."/>
            <person name="Martinez M."/>
            <person name="Schmutz J."/>
            <person name="Larimer F."/>
            <person name="Land M."/>
            <person name="Hauser L."/>
            <person name="Kyrpides N."/>
            <person name="Kim E."/>
            <person name="Boone D.R."/>
            <person name="Brockman F."/>
            <person name="Culley D."/>
            <person name="Ferry J."/>
            <person name="Gunsalus R."/>
            <person name="McInerney M.J."/>
            <person name="Morrison M."/>
            <person name="Plugge C."/>
            <person name="Rohlin L."/>
            <person name="Scholten J."/>
            <person name="Sieber J."/>
            <person name="Stams A.J.M."/>
            <person name="Worm P."/>
            <person name="Henstra A.M."/>
            <person name="Richardson P."/>
        </authorList>
    </citation>
    <scope>NUCLEOTIDE SEQUENCE [LARGE SCALE GENOMIC DNA]</scope>
    <source>
        <strain evidence="4">DSM 10017 / MPOB</strain>
    </source>
</reference>
<gene>
    <name evidence="3" type="ordered locus">Sfum_2603</name>
</gene>
<organism evidence="3 4">
    <name type="scientific">Syntrophobacter fumaroxidans (strain DSM 10017 / MPOB)</name>
    <dbReference type="NCBI Taxonomy" id="335543"/>
    <lineage>
        <taxon>Bacteria</taxon>
        <taxon>Pseudomonadati</taxon>
        <taxon>Thermodesulfobacteriota</taxon>
        <taxon>Syntrophobacteria</taxon>
        <taxon>Syntrophobacterales</taxon>
        <taxon>Syntrophobacteraceae</taxon>
        <taxon>Syntrophobacter</taxon>
    </lineage>
</organism>